<dbReference type="Pfam" id="PF08761">
    <property type="entry name" value="dUTPase_2"/>
    <property type="match status" value="2"/>
</dbReference>
<gene>
    <name evidence="1" type="ORF">BRO54_2723</name>
</gene>
<dbReference type="SUPFAM" id="SSF101386">
    <property type="entry name" value="all-alpha NTP pyrophosphatases"/>
    <property type="match status" value="1"/>
</dbReference>
<dbReference type="AlphaFoldDB" id="A0A1Q5SU75"/>
<dbReference type="RefSeq" id="WP_055357817.1">
    <property type="nucleotide sequence ID" value="NZ_MQMG01000038.1"/>
</dbReference>
<reference evidence="2" key="2">
    <citation type="submission" date="2017-01" db="EMBL/GenBank/DDBJ databases">
        <title>Genome sequencing and annotation of Geobacillus sp. 1017, a Hydrocarbon-Oxidizing Thermophilic Bacterium Isolated from a Heavy Oil Reservoir (China).</title>
        <authorList>
            <person name="Kadnikov V.V."/>
            <person name="Mardanov A.V."/>
            <person name="Poltaraus A.B."/>
            <person name="Sokolova D.S."/>
            <person name="Semenova E.M."/>
            <person name="Ravin N.V."/>
            <person name="Tourova T.P."/>
            <person name="Nazina T.N."/>
        </authorList>
    </citation>
    <scope>NUCLEOTIDE SEQUENCE [LARGE SCALE GENOMIC DNA]</scope>
    <source>
        <strain evidence="2">1017</strain>
    </source>
</reference>
<reference evidence="1 2" key="1">
    <citation type="submission" date="2016-11" db="EMBL/GenBank/DDBJ databases">
        <authorList>
            <person name="Kadnikov V."/>
            <person name="Nazina T."/>
        </authorList>
    </citation>
    <scope>NUCLEOTIDE SEQUENCE [LARGE SCALE GENOMIC DNA]</scope>
    <source>
        <strain evidence="1 2">1017</strain>
    </source>
</reference>
<dbReference type="Proteomes" id="UP000186030">
    <property type="component" value="Unassembled WGS sequence"/>
</dbReference>
<comment type="caution">
    <text evidence="1">The sequence shown here is derived from an EMBL/GenBank/DDBJ whole genome shotgun (WGS) entry which is preliminary data.</text>
</comment>
<dbReference type="EMBL" id="MQMG01000038">
    <property type="protein sequence ID" value="OKO91446.1"/>
    <property type="molecule type" value="Genomic_DNA"/>
</dbReference>
<name>A0A1Q5SU75_9BACL</name>
<evidence type="ECO:0000313" key="2">
    <source>
        <dbReference type="Proteomes" id="UP000186030"/>
    </source>
</evidence>
<accession>A0A1Q5SU75</accession>
<dbReference type="Gene3D" id="1.10.4010.10">
    <property type="entry name" value="Type II deoxyuridine triphosphatase"/>
    <property type="match status" value="1"/>
</dbReference>
<dbReference type="InterPro" id="IPR016947">
    <property type="entry name" value="UCP030140"/>
</dbReference>
<dbReference type="InterPro" id="IPR014871">
    <property type="entry name" value="dUTPase/dCTP_pyrophosphatase"/>
</dbReference>
<dbReference type="PIRSF" id="PIRSF030140">
    <property type="entry name" value="UCP030140"/>
    <property type="match status" value="1"/>
</dbReference>
<proteinExistence type="predicted"/>
<dbReference type="CDD" id="cd11527">
    <property type="entry name" value="NTP-PPase_dUTPase"/>
    <property type="match status" value="1"/>
</dbReference>
<organism evidence="1 2">
    <name type="scientific">Geobacillus proteiniphilus</name>
    <dbReference type="NCBI Taxonomy" id="860353"/>
    <lineage>
        <taxon>Bacteria</taxon>
        <taxon>Bacillati</taxon>
        <taxon>Bacillota</taxon>
        <taxon>Bacilli</taxon>
        <taxon>Bacillales</taxon>
        <taxon>Anoxybacillaceae</taxon>
        <taxon>Geobacillus</taxon>
    </lineage>
</organism>
<protein>
    <submittedName>
        <fullName evidence="1">Dimeric dUTPase</fullName>
    </submittedName>
</protein>
<evidence type="ECO:0000313" key="1">
    <source>
        <dbReference type="EMBL" id="OKO91446.1"/>
    </source>
</evidence>
<sequence>MKLKRLFKLQRELDERIVKEKGLSGQDLLPNKVLALQVELGELANEWQMFKYWKGDPRPRTASLRNPAVMMPEDQEWYNPLLEEYVDCLHFALSIGIDTGNDDLTFVMPNTDSDIIYTFIELNAIAAELLDRHSMGMLVDTDILYIDLLEKLFGLGKQLGFTFDQIEAEYLRKNAINHHRQECGY</sequence>